<dbReference type="EMBL" id="MN739867">
    <property type="protein sequence ID" value="QHT75318.1"/>
    <property type="molecule type" value="Genomic_DNA"/>
</dbReference>
<evidence type="ECO:0000313" key="2">
    <source>
        <dbReference type="EMBL" id="QHT75318.1"/>
    </source>
</evidence>
<accession>A0A6C0H453</accession>
<name>A0A6C0H453_9ZZZZ</name>
<dbReference type="AlphaFoldDB" id="A0A6C0H453"/>
<keyword evidence="1" id="KW-1133">Transmembrane helix</keyword>
<organism evidence="2">
    <name type="scientific">viral metagenome</name>
    <dbReference type="NCBI Taxonomy" id="1070528"/>
    <lineage>
        <taxon>unclassified sequences</taxon>
        <taxon>metagenomes</taxon>
        <taxon>organismal metagenomes</taxon>
    </lineage>
</organism>
<feature type="transmembrane region" description="Helical" evidence="1">
    <location>
        <begin position="39"/>
        <end position="65"/>
    </location>
</feature>
<protein>
    <submittedName>
        <fullName evidence="2">Uncharacterized protein</fullName>
    </submittedName>
</protein>
<keyword evidence="1" id="KW-0812">Transmembrane</keyword>
<evidence type="ECO:0000256" key="1">
    <source>
        <dbReference type="SAM" id="Phobius"/>
    </source>
</evidence>
<keyword evidence="1" id="KW-0472">Membrane</keyword>
<proteinExistence type="predicted"/>
<sequence>METKKTLTDYCINFLKAEETKKELHNILTPILEYFLKEIHIYLCFFLFFIFSSFILHLGVLILLIQYNNKLKKQSLSK</sequence>
<reference evidence="2" key="1">
    <citation type="journal article" date="2020" name="Nature">
        <title>Giant virus diversity and host interactions through global metagenomics.</title>
        <authorList>
            <person name="Schulz F."/>
            <person name="Roux S."/>
            <person name="Paez-Espino D."/>
            <person name="Jungbluth S."/>
            <person name="Walsh D.A."/>
            <person name="Denef V.J."/>
            <person name="McMahon K.D."/>
            <person name="Konstantinidis K.T."/>
            <person name="Eloe-Fadrosh E.A."/>
            <person name="Kyrpides N.C."/>
            <person name="Woyke T."/>
        </authorList>
    </citation>
    <scope>NUCLEOTIDE SEQUENCE</scope>
    <source>
        <strain evidence="2">GVMAG-M-3300023179-63</strain>
    </source>
</reference>